<gene>
    <name evidence="9" type="ORF">AMOR_17090</name>
</gene>
<evidence type="ECO:0000256" key="3">
    <source>
        <dbReference type="ARBA" id="ARBA00022692"/>
    </source>
</evidence>
<keyword evidence="3 7" id="KW-0812">Transmembrane</keyword>
<evidence type="ECO:0000256" key="5">
    <source>
        <dbReference type="ARBA" id="ARBA00023136"/>
    </source>
</evidence>
<evidence type="ECO:0000256" key="4">
    <source>
        <dbReference type="ARBA" id="ARBA00022989"/>
    </source>
</evidence>
<sequence>MSARGLLWIAGANLRADRRGAIVNAAAACVGAASLVFFLALGLGVSHAARRMFPADARLVEVVPGAVSLGGVLGGGQLDDATVARLAALPGVADAWPRLTLRVPMAVPGPPRGLAYNWPSGMTLQVPVVGVAPGLVAADLGGRPFVDPGEGGAIPAVISGRLLEIYNKTIAPAWNVRRLPAGLSLVGLEVPVRVGFSIVPQKTEDRVSDGRLVLAGLSDRVPIYMAAVPLDTVRRLHRAYGKPDQGYTQVTLLARRPDDVPGIVAATRRMGFAVDEGERAAAERVGTVVLVTTGALVLLATVMCALAALAIAQSLSASVRGRAREIAVLEAVGAAPRDVRAIVLAEAGILGLAGGVAGTLLALALAALADRAGLRLLPDFPLRPDTFFAFPPWIPLLGVAVPALAAVLGALAPAAIAARVDPARTLS</sequence>
<comment type="subcellular location">
    <subcellularLocation>
        <location evidence="1">Cell membrane</location>
        <topology evidence="1">Multi-pass membrane protein</topology>
    </subcellularLocation>
</comment>
<feature type="transmembrane region" description="Helical" evidence="7">
    <location>
        <begin position="347"/>
        <end position="369"/>
    </location>
</feature>
<dbReference type="Pfam" id="PF02687">
    <property type="entry name" value="FtsX"/>
    <property type="match status" value="1"/>
</dbReference>
<name>A0ABN6MTE9_9BACT</name>
<keyword evidence="5 7" id="KW-0472">Membrane</keyword>
<feature type="transmembrane region" description="Helical" evidence="7">
    <location>
        <begin position="393"/>
        <end position="418"/>
    </location>
</feature>
<feature type="domain" description="ABC3 transporter permease C-terminal" evidence="8">
    <location>
        <begin position="298"/>
        <end position="420"/>
    </location>
</feature>
<dbReference type="PANTHER" id="PTHR30572">
    <property type="entry name" value="MEMBRANE COMPONENT OF TRANSPORTER-RELATED"/>
    <property type="match status" value="1"/>
</dbReference>
<dbReference type="PANTHER" id="PTHR30572:SF4">
    <property type="entry name" value="ABC TRANSPORTER PERMEASE YTRF"/>
    <property type="match status" value="1"/>
</dbReference>
<evidence type="ECO:0000256" key="7">
    <source>
        <dbReference type="SAM" id="Phobius"/>
    </source>
</evidence>
<evidence type="ECO:0000313" key="9">
    <source>
        <dbReference type="EMBL" id="BDG02713.1"/>
    </source>
</evidence>
<comment type="similarity">
    <text evidence="6">Belongs to the ABC-4 integral membrane protein family.</text>
</comment>
<evidence type="ECO:0000256" key="6">
    <source>
        <dbReference type="ARBA" id="ARBA00038076"/>
    </source>
</evidence>
<proteinExistence type="inferred from homology"/>
<evidence type="ECO:0000259" key="8">
    <source>
        <dbReference type="Pfam" id="PF02687"/>
    </source>
</evidence>
<accession>A0ABN6MTE9</accession>
<dbReference type="EMBL" id="AP025591">
    <property type="protein sequence ID" value="BDG02713.1"/>
    <property type="molecule type" value="Genomic_DNA"/>
</dbReference>
<reference evidence="10" key="1">
    <citation type="journal article" date="2022" name="Int. J. Syst. Evol. Microbiol.">
        <title>Anaeromyxobacter oryzae sp. nov., Anaeromyxobacter diazotrophicus sp. nov. and Anaeromyxobacter paludicola sp. nov., isolated from paddy soils.</title>
        <authorList>
            <person name="Itoh H."/>
            <person name="Xu Z."/>
            <person name="Mise K."/>
            <person name="Masuda Y."/>
            <person name="Ushijima N."/>
            <person name="Hayakawa C."/>
            <person name="Shiratori Y."/>
            <person name="Senoo K."/>
        </authorList>
    </citation>
    <scope>NUCLEOTIDE SEQUENCE [LARGE SCALE GENOMIC DNA]</scope>
    <source>
        <strain evidence="10">Red232</strain>
    </source>
</reference>
<feature type="transmembrane region" description="Helical" evidence="7">
    <location>
        <begin position="21"/>
        <end position="45"/>
    </location>
</feature>
<evidence type="ECO:0000313" key="10">
    <source>
        <dbReference type="Proteomes" id="UP001162891"/>
    </source>
</evidence>
<evidence type="ECO:0000256" key="2">
    <source>
        <dbReference type="ARBA" id="ARBA00022475"/>
    </source>
</evidence>
<dbReference type="RefSeq" id="WP_248360401.1">
    <property type="nucleotide sequence ID" value="NZ_AP025591.1"/>
</dbReference>
<dbReference type="InterPro" id="IPR003838">
    <property type="entry name" value="ABC3_permease_C"/>
</dbReference>
<protein>
    <recommendedName>
        <fullName evidence="8">ABC3 transporter permease C-terminal domain-containing protein</fullName>
    </recommendedName>
</protein>
<keyword evidence="2" id="KW-1003">Cell membrane</keyword>
<feature type="transmembrane region" description="Helical" evidence="7">
    <location>
        <begin position="288"/>
        <end position="312"/>
    </location>
</feature>
<organism evidence="9 10">
    <name type="scientific">Anaeromyxobacter oryzae</name>
    <dbReference type="NCBI Taxonomy" id="2918170"/>
    <lineage>
        <taxon>Bacteria</taxon>
        <taxon>Pseudomonadati</taxon>
        <taxon>Myxococcota</taxon>
        <taxon>Myxococcia</taxon>
        <taxon>Myxococcales</taxon>
        <taxon>Cystobacterineae</taxon>
        <taxon>Anaeromyxobacteraceae</taxon>
        <taxon>Anaeromyxobacter</taxon>
    </lineage>
</organism>
<keyword evidence="4 7" id="KW-1133">Transmembrane helix</keyword>
<dbReference type="InterPro" id="IPR050250">
    <property type="entry name" value="Macrolide_Exporter_MacB"/>
</dbReference>
<evidence type="ECO:0000256" key="1">
    <source>
        <dbReference type="ARBA" id="ARBA00004651"/>
    </source>
</evidence>
<dbReference type="Proteomes" id="UP001162891">
    <property type="component" value="Chromosome"/>
</dbReference>
<keyword evidence="10" id="KW-1185">Reference proteome</keyword>